<dbReference type="OrthoDB" id="2343366at2759"/>
<organism evidence="1 2">
    <name type="scientific">Phytophthora palmivora</name>
    <dbReference type="NCBI Taxonomy" id="4796"/>
    <lineage>
        <taxon>Eukaryota</taxon>
        <taxon>Sar</taxon>
        <taxon>Stramenopiles</taxon>
        <taxon>Oomycota</taxon>
        <taxon>Peronosporomycetes</taxon>
        <taxon>Peronosporales</taxon>
        <taxon>Peronosporaceae</taxon>
        <taxon>Phytophthora</taxon>
    </lineage>
</organism>
<evidence type="ECO:0000313" key="2">
    <source>
        <dbReference type="Proteomes" id="UP000237271"/>
    </source>
</evidence>
<accession>A0A2P4XLM1</accession>
<sequence>MHSRDIARHNFLPQFDCEEQLAEWVFGIAKFRPLQLNLECCERSEEVRDALLRQFHRWPNTRIAQAAERCKSLSQPGEQECQEQVQLYLRELRGKLMGGAKALFWLNVLQPLTHSASVPRDKVREILLALLEELKGIDGVYEQLMKKSGRIWAVLTLPLKLEPLFKGVGALALRGHEISAHEAMEMLTIFAEEYTAFPNRKQRKLPLGLSVVASVGTFGPLDFPSLRELPQELRDQLVKPLATMVCDWVGVTEEVLDMLGKSLTTNWTLCERAPFEEEFKCLMQSDLQHSFQRLKHALATEQLKKKSNMRYHLGVNRKFVSTNCFRLLSLVSEVQNDVEVVKPVLEELEVMRLGCSLGMLPSVNPKDFEMELLEAREFDDDFALFLRKEVFGAVKTCESDSVKVISLFGKQDSVKRELERLNSWSEEMTSNLKTNDQGIYCVTLQDDKTTGPSLVLFGWIGDGLFRKSKLRDTATYVLRFLTCLSTDIVCCLSSEDIKQLQQTVASMNSSNLDAWKSFSVAFHVERQEEQKDAVLCESLVDFPLPESSSTQDSYLLKGSYPALVLLEPAPATKYKERFPEKFDNTIEFAKWMTSESKLRNIRVEFGAMESQHYCKQLLKVAERWPTEALTEVNDMLDRSLKTTEDEVAERVQLFIEDSRSKLLDIVDNLFNLDTLFTASKGDIAFSTLHKLVEEIQGDHAIWSKVDPATKVTLTLPSRLKNQMKNIATTFSKHLAKNSETIDVGQDVAKFLKEFTVSDDTNAITSGDGIFRRLGKAVGLVGQDWELLSPRFRECMTGPLSEARQAWFEAAETIFVITEEILTTRWRDETQRSYRQSCSADEEKVVMKAFSDLRRMWRSQHDDELMTVVRPRRRSEVVICDVEREHWQSATEQMKMFKILQSDGGTVSTTLLGAHLLRPGAKILKVFTIKTHCSIVVTTSEQGTLVERVDFPLERSWWGLNLGSVTFTRSFGRPAALCDFSVDDRVIAFVEEFGRVILYRFNETFSSLEIYKRLELGLRTSLTLPATNVLLVDGSLYVTDTNGLIQSVNLRNQQTSRAVHLVPSGSHVGNGSLVVLADNVALGYVAEECDNSSEDQHRTLKAVSSEDFRGIPVKISSSIPMNWHGRSLQCFGDLLVSMDAPAKRIFTLRLAVTVRSESFRIQHSKEHSVD</sequence>
<reference evidence="1 2" key="1">
    <citation type="journal article" date="2017" name="Genome Biol. Evol.">
        <title>Phytophthora megakarya and P. palmivora, closely related causal agents of cacao black pod rot, underwent increases in genome sizes and gene numbers by different mechanisms.</title>
        <authorList>
            <person name="Ali S.S."/>
            <person name="Shao J."/>
            <person name="Lary D.J."/>
            <person name="Kronmiller B."/>
            <person name="Shen D."/>
            <person name="Strem M.D."/>
            <person name="Amoako-Attah I."/>
            <person name="Akrofi A.Y."/>
            <person name="Begoude B.A."/>
            <person name="Ten Hoopen G.M."/>
            <person name="Coulibaly K."/>
            <person name="Kebe B.I."/>
            <person name="Melnick R.L."/>
            <person name="Guiltinan M.J."/>
            <person name="Tyler B.M."/>
            <person name="Meinhardt L.W."/>
            <person name="Bailey B.A."/>
        </authorList>
    </citation>
    <scope>NUCLEOTIDE SEQUENCE [LARGE SCALE GENOMIC DNA]</scope>
    <source>
        <strain evidence="2">sbr112.9</strain>
    </source>
</reference>
<dbReference type="Proteomes" id="UP000237271">
    <property type="component" value="Unassembled WGS sequence"/>
</dbReference>
<gene>
    <name evidence="1" type="ORF">PHPALM_17718</name>
</gene>
<evidence type="ECO:0000313" key="1">
    <source>
        <dbReference type="EMBL" id="POM66424.1"/>
    </source>
</evidence>
<name>A0A2P4XLM1_9STRA</name>
<comment type="caution">
    <text evidence="1">The sequence shown here is derived from an EMBL/GenBank/DDBJ whole genome shotgun (WGS) entry which is preliminary data.</text>
</comment>
<dbReference type="EMBL" id="NCKW01009620">
    <property type="protein sequence ID" value="POM66424.1"/>
    <property type="molecule type" value="Genomic_DNA"/>
</dbReference>
<keyword evidence="2" id="KW-1185">Reference proteome</keyword>
<protein>
    <submittedName>
        <fullName evidence="1">Uncharacterized protein</fullName>
    </submittedName>
</protein>
<dbReference type="AlphaFoldDB" id="A0A2P4XLM1"/>
<feature type="non-terminal residue" evidence="1">
    <location>
        <position position="1169"/>
    </location>
</feature>
<proteinExistence type="predicted"/>